<dbReference type="Proteomes" id="UP000069272">
    <property type="component" value="Chromosome 2L"/>
</dbReference>
<protein>
    <recommendedName>
        <fullName evidence="3">Core Histone H2A/H2B/H3 domain-containing protein</fullName>
    </recommendedName>
</protein>
<dbReference type="InterPro" id="IPR007125">
    <property type="entry name" value="H2A/H2B/H3"/>
</dbReference>
<dbReference type="GO" id="GO:0046982">
    <property type="term" value="F:protein heterodimerization activity"/>
    <property type="evidence" value="ECO:0007669"/>
    <property type="project" value="InterPro"/>
</dbReference>
<feature type="domain" description="Core Histone H2A/H2B/H3" evidence="3">
    <location>
        <begin position="156"/>
        <end position="240"/>
    </location>
</feature>
<feature type="compositionally biased region" description="Polar residues" evidence="2">
    <location>
        <begin position="64"/>
        <end position="81"/>
    </location>
</feature>
<dbReference type="SMART" id="SM00428">
    <property type="entry name" value="H3"/>
    <property type="match status" value="1"/>
</dbReference>
<dbReference type="GO" id="GO:0003677">
    <property type="term" value="F:DNA binding"/>
    <property type="evidence" value="ECO:0007669"/>
    <property type="project" value="InterPro"/>
</dbReference>
<reference evidence="4" key="2">
    <citation type="submission" date="2022-08" db="UniProtKB">
        <authorList>
            <consortium name="EnsemblMetazoa"/>
        </authorList>
    </citation>
    <scope>IDENTIFICATION</scope>
    <source>
        <strain evidence="4">STECLA/ALBI9_A</strain>
    </source>
</reference>
<feature type="region of interest" description="Disordered" evidence="2">
    <location>
        <begin position="1"/>
        <end position="153"/>
    </location>
</feature>
<dbReference type="VEuPathDB" id="VectorBase:AALB001911"/>
<feature type="compositionally biased region" description="Acidic residues" evidence="2">
    <location>
        <begin position="54"/>
        <end position="63"/>
    </location>
</feature>
<dbReference type="EnsemblMetazoa" id="AALB001911-RA">
    <property type="protein sequence ID" value="AALB001911-PA"/>
    <property type="gene ID" value="AALB001911"/>
</dbReference>
<dbReference type="STRING" id="7167.A0A182F612"/>
<evidence type="ECO:0000259" key="3">
    <source>
        <dbReference type="Pfam" id="PF00125"/>
    </source>
</evidence>
<dbReference type="SUPFAM" id="SSF47113">
    <property type="entry name" value="Histone-fold"/>
    <property type="match status" value="1"/>
</dbReference>
<sequence>MAPRKKITKSTNKAPARAATRDDTPSPETSQANPIPEFRQLSAAEVAEAMGNETDSDLSEDDPTYTTQSKPNFSFLPSNRHSSPRRANRNRSGSSDAPSRSPSAVVHRLASASTVPNSELTRTPTRRSGPQGAEPASEPQPPGRAHRRKQDRPTDWKIVREIVKLQAGVNSLIPRLSFGRVIREILSEYSDSGMRVTAEMLTCLQEAAEVYIVQMFEDAYRCTLHRGRVTLIPKDMELALLIRRDAS</sequence>
<evidence type="ECO:0000313" key="5">
    <source>
        <dbReference type="Proteomes" id="UP000069272"/>
    </source>
</evidence>
<accession>A0A182F612</accession>
<evidence type="ECO:0000256" key="2">
    <source>
        <dbReference type="SAM" id="MobiDB-lite"/>
    </source>
</evidence>
<dbReference type="InterPro" id="IPR000164">
    <property type="entry name" value="Histone_H3/CENP-A"/>
</dbReference>
<proteinExistence type="inferred from homology"/>
<organism evidence="4 5">
    <name type="scientific">Anopheles albimanus</name>
    <name type="common">New world malaria mosquito</name>
    <dbReference type="NCBI Taxonomy" id="7167"/>
    <lineage>
        <taxon>Eukaryota</taxon>
        <taxon>Metazoa</taxon>
        <taxon>Ecdysozoa</taxon>
        <taxon>Arthropoda</taxon>
        <taxon>Hexapoda</taxon>
        <taxon>Insecta</taxon>
        <taxon>Pterygota</taxon>
        <taxon>Neoptera</taxon>
        <taxon>Endopterygota</taxon>
        <taxon>Diptera</taxon>
        <taxon>Nematocera</taxon>
        <taxon>Culicoidea</taxon>
        <taxon>Culicidae</taxon>
        <taxon>Anophelinae</taxon>
        <taxon>Anopheles</taxon>
    </lineage>
</organism>
<name>A0A182F612_ANOAL</name>
<dbReference type="InterPro" id="IPR009072">
    <property type="entry name" value="Histone-fold"/>
</dbReference>
<dbReference type="CDD" id="cd22911">
    <property type="entry name" value="HFD_H3"/>
    <property type="match status" value="1"/>
</dbReference>
<dbReference type="PANTHER" id="PTHR45810">
    <property type="entry name" value="HISTONE H3.2"/>
    <property type="match status" value="1"/>
</dbReference>
<feature type="compositionally biased region" description="Low complexity" evidence="2">
    <location>
        <begin position="91"/>
        <end position="104"/>
    </location>
</feature>
<dbReference type="GO" id="GO:0000786">
    <property type="term" value="C:nucleosome"/>
    <property type="evidence" value="ECO:0007669"/>
    <property type="project" value="InterPro"/>
</dbReference>
<dbReference type="GO" id="GO:0030527">
    <property type="term" value="F:structural constituent of chromatin"/>
    <property type="evidence" value="ECO:0007669"/>
    <property type="project" value="InterPro"/>
</dbReference>
<dbReference type="AlphaFoldDB" id="A0A182F612"/>
<comment type="similarity">
    <text evidence="1">Belongs to the histone H3 family.</text>
</comment>
<keyword evidence="5" id="KW-1185">Reference proteome</keyword>
<dbReference type="Pfam" id="PF00125">
    <property type="entry name" value="Histone"/>
    <property type="match status" value="1"/>
</dbReference>
<evidence type="ECO:0000313" key="4">
    <source>
        <dbReference type="EnsemblMetazoa" id="AALB001911-PA"/>
    </source>
</evidence>
<dbReference type="Gene3D" id="1.10.20.10">
    <property type="entry name" value="Histone, subunit A"/>
    <property type="match status" value="1"/>
</dbReference>
<evidence type="ECO:0000256" key="1">
    <source>
        <dbReference type="ARBA" id="ARBA00010343"/>
    </source>
</evidence>
<feature type="compositionally biased region" description="Polar residues" evidence="2">
    <location>
        <begin position="111"/>
        <end position="128"/>
    </location>
</feature>
<reference evidence="4 5" key="1">
    <citation type="journal article" date="2017" name="G3 (Bethesda)">
        <title>The Physical Genome Mapping of Anopheles albimanus Corrected Scaffold Misassemblies and Identified Interarm Rearrangements in Genus Anopheles.</title>
        <authorList>
            <person name="Artemov G.N."/>
            <person name="Peery A.N."/>
            <person name="Jiang X."/>
            <person name="Tu Z."/>
            <person name="Stegniy V.N."/>
            <person name="Sharakhova M.V."/>
            <person name="Sharakhov I.V."/>
        </authorList>
    </citation>
    <scope>NUCLEOTIDE SEQUENCE [LARGE SCALE GENOMIC DNA]</scope>
    <source>
        <strain evidence="4 5">ALBI9_A</strain>
    </source>
</reference>
<dbReference type="PANTHER" id="PTHR45810:SF1">
    <property type="entry name" value="HISTONE H3-LIKE CENTROMERIC PROTEIN A"/>
    <property type="match status" value="1"/>
</dbReference>